<accession>A0A518FJK7</accession>
<keyword evidence="1" id="KW-0812">Transmembrane</keyword>
<dbReference type="Proteomes" id="UP000320839">
    <property type="component" value="Chromosome"/>
</dbReference>
<feature type="transmembrane region" description="Helical" evidence="1">
    <location>
        <begin position="100"/>
        <end position="121"/>
    </location>
</feature>
<keyword evidence="1" id="KW-0472">Membrane</keyword>
<feature type="transmembrane region" description="Helical" evidence="1">
    <location>
        <begin position="47"/>
        <end position="72"/>
    </location>
</feature>
<reference evidence="2 3" key="1">
    <citation type="submission" date="2019-02" db="EMBL/GenBank/DDBJ databases">
        <title>Deep-cultivation of Planctomycetes and their phenomic and genomic characterization uncovers novel biology.</title>
        <authorList>
            <person name="Wiegand S."/>
            <person name="Jogler M."/>
            <person name="Boedeker C."/>
            <person name="Pinto D."/>
            <person name="Vollmers J."/>
            <person name="Rivas-Marin E."/>
            <person name="Kohn T."/>
            <person name="Peeters S.H."/>
            <person name="Heuer A."/>
            <person name="Rast P."/>
            <person name="Oberbeckmann S."/>
            <person name="Bunk B."/>
            <person name="Jeske O."/>
            <person name="Meyerdierks A."/>
            <person name="Storesund J.E."/>
            <person name="Kallscheuer N."/>
            <person name="Luecker S."/>
            <person name="Lage O.M."/>
            <person name="Pohl T."/>
            <person name="Merkel B.J."/>
            <person name="Hornburger P."/>
            <person name="Mueller R.-W."/>
            <person name="Bruemmer F."/>
            <person name="Labrenz M."/>
            <person name="Spormann A.M."/>
            <person name="Op den Camp H."/>
            <person name="Overmann J."/>
            <person name="Amann R."/>
            <person name="Jetten M.S.M."/>
            <person name="Mascher T."/>
            <person name="Medema M.H."/>
            <person name="Devos D.P."/>
            <person name="Kaster A.-K."/>
            <person name="Ovreas L."/>
            <person name="Rohde M."/>
            <person name="Galperin M.Y."/>
            <person name="Jogler C."/>
        </authorList>
    </citation>
    <scope>NUCLEOTIDE SEQUENCE [LARGE SCALE GENOMIC DNA]</scope>
    <source>
        <strain evidence="2 3">Pan153</strain>
    </source>
</reference>
<evidence type="ECO:0000313" key="3">
    <source>
        <dbReference type="Proteomes" id="UP000320839"/>
    </source>
</evidence>
<evidence type="ECO:0000313" key="2">
    <source>
        <dbReference type="EMBL" id="QDV16544.1"/>
    </source>
</evidence>
<sequence length="123" mass="14030">MTNSNNDGKTPDRICNYFKHISTLSTGSILLIVTFQEKLKDQKHVKWCIPLSIVLFLVCLWATFSLYSLLIFQKTDSKLLIFENDLSADNNRAVGLRKNIAVYSFQLGVSLLVFYFLVNFISG</sequence>
<dbReference type="AlphaFoldDB" id="A0A518FJK7"/>
<gene>
    <name evidence="2" type="ORF">Pan153_11740</name>
</gene>
<feature type="transmembrane region" description="Helical" evidence="1">
    <location>
        <begin position="17"/>
        <end position="35"/>
    </location>
</feature>
<organism evidence="2 3">
    <name type="scientific">Gimesia panareensis</name>
    <dbReference type="NCBI Taxonomy" id="2527978"/>
    <lineage>
        <taxon>Bacteria</taxon>
        <taxon>Pseudomonadati</taxon>
        <taxon>Planctomycetota</taxon>
        <taxon>Planctomycetia</taxon>
        <taxon>Planctomycetales</taxon>
        <taxon>Planctomycetaceae</taxon>
        <taxon>Gimesia</taxon>
    </lineage>
</organism>
<name>A0A518FJK7_9PLAN</name>
<keyword evidence="1" id="KW-1133">Transmembrane helix</keyword>
<proteinExistence type="predicted"/>
<evidence type="ECO:0000256" key="1">
    <source>
        <dbReference type="SAM" id="Phobius"/>
    </source>
</evidence>
<protein>
    <submittedName>
        <fullName evidence="2">Uncharacterized protein</fullName>
    </submittedName>
</protein>
<dbReference type="EMBL" id="CP036317">
    <property type="protein sequence ID" value="QDV16544.1"/>
    <property type="molecule type" value="Genomic_DNA"/>
</dbReference>